<reference evidence="2" key="1">
    <citation type="submission" date="2025-08" db="UniProtKB">
        <authorList>
            <consortium name="RefSeq"/>
        </authorList>
    </citation>
    <scope>IDENTIFICATION</scope>
</reference>
<protein>
    <submittedName>
        <fullName evidence="2">Uncharacterized protein LOC118762843</fullName>
    </submittedName>
</protein>
<dbReference type="KEGG" id="osn:118762843"/>
<dbReference type="Proteomes" id="UP000515154">
    <property type="component" value="Linkage group LG4"/>
</dbReference>
<evidence type="ECO:0000313" key="2">
    <source>
        <dbReference type="RefSeq" id="XP_036357596.1"/>
    </source>
</evidence>
<dbReference type="PANTHER" id="PTHR46114">
    <property type="entry name" value="APPLE DOMAIN-CONTAINING PROTEIN"/>
    <property type="match status" value="1"/>
</dbReference>
<dbReference type="RefSeq" id="XP_036357596.1">
    <property type="nucleotide sequence ID" value="XM_036501703.1"/>
</dbReference>
<dbReference type="AlphaFoldDB" id="A0A7E6EPK9"/>
<accession>A0A7E6EPK9</accession>
<name>A0A7E6EPK9_9MOLL</name>
<proteinExistence type="predicted"/>
<evidence type="ECO:0000313" key="1">
    <source>
        <dbReference type="Proteomes" id="UP000515154"/>
    </source>
</evidence>
<sequence length="130" mass="14765">MDNNVEQMNMDNSLMAQLKGIKAFLKGNSHSSEPSSTDNLGAVSDEHGERFHQDISAMEKWYQGFWNDSILADYCWTHYCDQSDKEHCRKSKSLRQCVSASTRKTFICNTCAVFRLSLECVLTTKGSHSD</sequence>
<gene>
    <name evidence="2" type="primary">LOC118762843</name>
</gene>
<keyword evidence="1" id="KW-1185">Reference proteome</keyword>
<dbReference type="PANTHER" id="PTHR46114:SF1">
    <property type="entry name" value="ZAD DOMAIN-CONTAINING PROTEIN"/>
    <property type="match status" value="1"/>
</dbReference>
<organism evidence="1 2">
    <name type="scientific">Octopus sinensis</name>
    <name type="common">East Asian common octopus</name>
    <dbReference type="NCBI Taxonomy" id="2607531"/>
    <lineage>
        <taxon>Eukaryota</taxon>
        <taxon>Metazoa</taxon>
        <taxon>Spiralia</taxon>
        <taxon>Lophotrochozoa</taxon>
        <taxon>Mollusca</taxon>
        <taxon>Cephalopoda</taxon>
        <taxon>Coleoidea</taxon>
        <taxon>Octopodiformes</taxon>
        <taxon>Octopoda</taxon>
        <taxon>Incirrata</taxon>
        <taxon>Octopodidae</taxon>
        <taxon>Octopus</taxon>
    </lineage>
</organism>